<evidence type="ECO:0000256" key="1">
    <source>
        <dbReference type="SAM" id="Phobius"/>
    </source>
</evidence>
<evidence type="ECO:0000313" key="3">
    <source>
        <dbReference type="Proteomes" id="UP001596022"/>
    </source>
</evidence>
<evidence type="ECO:0000313" key="2">
    <source>
        <dbReference type="EMBL" id="MFC4619514.1"/>
    </source>
</evidence>
<keyword evidence="1" id="KW-1133">Transmembrane helix</keyword>
<dbReference type="EMBL" id="JBHSFW010000009">
    <property type="protein sequence ID" value="MFC4619514.1"/>
    <property type="molecule type" value="Genomic_DNA"/>
</dbReference>
<feature type="transmembrane region" description="Helical" evidence="1">
    <location>
        <begin position="22"/>
        <end position="42"/>
    </location>
</feature>
<name>A0ABV9GMQ2_9BACL</name>
<comment type="caution">
    <text evidence="2">The sequence shown here is derived from an EMBL/GenBank/DDBJ whole genome shotgun (WGS) entry which is preliminary data.</text>
</comment>
<organism evidence="2 3">
    <name type="scientific">Camelliibacillus cellulosilyticus</name>
    <dbReference type="NCBI Taxonomy" id="2174486"/>
    <lineage>
        <taxon>Bacteria</taxon>
        <taxon>Bacillati</taxon>
        <taxon>Bacillota</taxon>
        <taxon>Bacilli</taxon>
        <taxon>Bacillales</taxon>
        <taxon>Sporolactobacillaceae</taxon>
        <taxon>Camelliibacillus</taxon>
    </lineage>
</organism>
<dbReference type="Proteomes" id="UP001596022">
    <property type="component" value="Unassembled WGS sequence"/>
</dbReference>
<reference evidence="3" key="1">
    <citation type="journal article" date="2019" name="Int. J. Syst. Evol. Microbiol.">
        <title>The Global Catalogue of Microorganisms (GCM) 10K type strain sequencing project: providing services to taxonomists for standard genome sequencing and annotation.</title>
        <authorList>
            <consortium name="The Broad Institute Genomics Platform"/>
            <consortium name="The Broad Institute Genome Sequencing Center for Infectious Disease"/>
            <person name="Wu L."/>
            <person name="Ma J."/>
        </authorList>
    </citation>
    <scope>NUCLEOTIDE SEQUENCE [LARGE SCALE GENOMIC DNA]</scope>
    <source>
        <strain evidence="3">CGMCC 1.16306</strain>
    </source>
</reference>
<protein>
    <submittedName>
        <fullName evidence="2">Uncharacterized protein</fullName>
    </submittedName>
</protein>
<keyword evidence="1" id="KW-0812">Transmembrane</keyword>
<sequence>MAIGAVVGLISFFGGGTARDSIIIGGVFFVCFLAVYMAAYFIKKKR</sequence>
<proteinExistence type="predicted"/>
<accession>A0ABV9GMQ2</accession>
<keyword evidence="1" id="KW-0472">Membrane</keyword>
<gene>
    <name evidence="2" type="ORF">ACFO4N_12405</name>
</gene>
<keyword evidence="3" id="KW-1185">Reference proteome</keyword>